<sequence>MRYGKSMARSNDNELKSFTCEFRGITNADEISVPFTFVGSVSMMHLPNGIVALNFTTLHCCERPPGPPLRHSEGQWLCVLSTARFILPSTPSGGISSKGKSRVQAKFRNNSTCHSICEESTDMPPHAASHNHFPHQVLKLSQPGLRFLAPGTKYYISQINNQFHDSAIPCRGHGKVPFLIAVILKRARPPCTDVWNNPPRLLFRLRL</sequence>
<evidence type="ECO:0000313" key="1">
    <source>
        <dbReference type="EMBL" id="KAF2198676.1"/>
    </source>
</evidence>
<protein>
    <submittedName>
        <fullName evidence="1">Uncharacterized protein</fullName>
    </submittedName>
</protein>
<comment type="caution">
    <text evidence="1">The sequence shown here is derived from an EMBL/GenBank/DDBJ whole genome shotgun (WGS) entry which is preliminary data.</text>
</comment>
<dbReference type="Proteomes" id="UP000799536">
    <property type="component" value="Unassembled WGS sequence"/>
</dbReference>
<accession>A0A9P4JFY9</accession>
<proteinExistence type="predicted"/>
<gene>
    <name evidence="1" type="ORF">GQ43DRAFT_148351</name>
</gene>
<organism evidence="1 2">
    <name type="scientific">Delitschia confertaspora ATCC 74209</name>
    <dbReference type="NCBI Taxonomy" id="1513339"/>
    <lineage>
        <taxon>Eukaryota</taxon>
        <taxon>Fungi</taxon>
        <taxon>Dikarya</taxon>
        <taxon>Ascomycota</taxon>
        <taxon>Pezizomycotina</taxon>
        <taxon>Dothideomycetes</taxon>
        <taxon>Pleosporomycetidae</taxon>
        <taxon>Pleosporales</taxon>
        <taxon>Delitschiaceae</taxon>
        <taxon>Delitschia</taxon>
    </lineage>
</organism>
<evidence type="ECO:0000313" key="2">
    <source>
        <dbReference type="Proteomes" id="UP000799536"/>
    </source>
</evidence>
<name>A0A9P4JFY9_9PLEO</name>
<reference evidence="1" key="1">
    <citation type="journal article" date="2020" name="Stud. Mycol.">
        <title>101 Dothideomycetes genomes: a test case for predicting lifestyles and emergence of pathogens.</title>
        <authorList>
            <person name="Haridas S."/>
            <person name="Albert R."/>
            <person name="Binder M."/>
            <person name="Bloem J."/>
            <person name="Labutti K."/>
            <person name="Salamov A."/>
            <person name="Andreopoulos B."/>
            <person name="Baker S."/>
            <person name="Barry K."/>
            <person name="Bills G."/>
            <person name="Bluhm B."/>
            <person name="Cannon C."/>
            <person name="Castanera R."/>
            <person name="Culley D."/>
            <person name="Daum C."/>
            <person name="Ezra D."/>
            <person name="Gonzalez J."/>
            <person name="Henrissat B."/>
            <person name="Kuo A."/>
            <person name="Liang C."/>
            <person name="Lipzen A."/>
            <person name="Lutzoni F."/>
            <person name="Magnuson J."/>
            <person name="Mondo S."/>
            <person name="Nolan M."/>
            <person name="Ohm R."/>
            <person name="Pangilinan J."/>
            <person name="Park H.-J."/>
            <person name="Ramirez L."/>
            <person name="Alfaro M."/>
            <person name="Sun H."/>
            <person name="Tritt A."/>
            <person name="Yoshinaga Y."/>
            <person name="Zwiers L.-H."/>
            <person name="Turgeon B."/>
            <person name="Goodwin S."/>
            <person name="Spatafora J."/>
            <person name="Crous P."/>
            <person name="Grigoriev I."/>
        </authorList>
    </citation>
    <scope>NUCLEOTIDE SEQUENCE</scope>
    <source>
        <strain evidence="1">ATCC 74209</strain>
    </source>
</reference>
<dbReference type="EMBL" id="ML994126">
    <property type="protein sequence ID" value="KAF2198676.1"/>
    <property type="molecule type" value="Genomic_DNA"/>
</dbReference>
<keyword evidence="2" id="KW-1185">Reference proteome</keyword>
<dbReference type="AlphaFoldDB" id="A0A9P4JFY9"/>